<evidence type="ECO:0000259" key="9">
    <source>
        <dbReference type="PROSITE" id="PS50132"/>
    </source>
</evidence>
<dbReference type="Pfam" id="PF00615">
    <property type="entry name" value="RGS"/>
    <property type="match status" value="1"/>
</dbReference>
<evidence type="ECO:0000256" key="4">
    <source>
        <dbReference type="ARBA" id="ARBA00075003"/>
    </source>
</evidence>
<feature type="region of interest" description="Disordered" evidence="7">
    <location>
        <begin position="374"/>
        <end position="394"/>
    </location>
</feature>
<evidence type="ECO:0000259" key="8">
    <source>
        <dbReference type="PROSITE" id="PS01179"/>
    </source>
</evidence>
<gene>
    <name evidence="10" type="ORF">JOB18_035157</name>
</gene>
<feature type="region of interest" description="Disordered" evidence="7">
    <location>
        <begin position="589"/>
        <end position="614"/>
    </location>
</feature>
<dbReference type="GO" id="GO:0050998">
    <property type="term" value="F:nitric-oxide synthase binding"/>
    <property type="evidence" value="ECO:0007669"/>
    <property type="project" value="TreeGrafter"/>
</dbReference>
<comment type="caution">
    <text evidence="10">The sequence shown here is derived from an EMBL/GenBank/DDBJ whole genome shotgun (WGS) entry which is preliminary data.</text>
</comment>
<evidence type="ECO:0000313" key="10">
    <source>
        <dbReference type="EMBL" id="KAG7526004.1"/>
    </source>
</evidence>
<dbReference type="SMART" id="SM00315">
    <property type="entry name" value="RGS"/>
    <property type="match status" value="1"/>
</dbReference>
<reference evidence="10 11" key="1">
    <citation type="journal article" date="2021" name="Sci. Rep.">
        <title>Chromosome anchoring in Senegalese sole (Solea senegalensis) reveals sex-associated markers and genome rearrangements in flatfish.</title>
        <authorList>
            <person name="Guerrero-Cozar I."/>
            <person name="Gomez-Garrido J."/>
            <person name="Berbel C."/>
            <person name="Martinez-Blanch J.F."/>
            <person name="Alioto T."/>
            <person name="Claros M.G."/>
            <person name="Gagnaire P.A."/>
            <person name="Manchado M."/>
        </authorList>
    </citation>
    <scope>NUCLEOTIDE SEQUENCE [LARGE SCALE GENOMIC DNA]</scope>
    <source>
        <strain evidence="10">Sse05_10M</strain>
    </source>
</reference>
<evidence type="ECO:0000256" key="6">
    <source>
        <dbReference type="SAM" id="Coils"/>
    </source>
</evidence>
<name>A0AAV6T9C6_SOLSE</name>
<dbReference type="CDD" id="cd01270">
    <property type="entry name" value="PTB_CAPON-like"/>
    <property type="match status" value="1"/>
</dbReference>
<dbReference type="Pfam" id="PF00640">
    <property type="entry name" value="PID"/>
    <property type="match status" value="1"/>
</dbReference>
<dbReference type="EMBL" id="JAGKHQ010000001">
    <property type="protein sequence ID" value="KAG7526004.1"/>
    <property type="molecule type" value="Genomic_DNA"/>
</dbReference>
<dbReference type="PANTHER" id="PTHR11232:SF76">
    <property type="entry name" value="CARBOXYL-TERMINAL PDZ LIGAND OF NEURONAL NITRIC OXIDE SYNTHASE PROTEIN"/>
    <property type="match status" value="1"/>
</dbReference>
<dbReference type="InterPro" id="IPR006020">
    <property type="entry name" value="PTB/PI_dom"/>
</dbReference>
<keyword evidence="11" id="KW-1185">Reference proteome</keyword>
<protein>
    <recommendedName>
        <fullName evidence="3">Carboxyl-terminal PDZ ligand of neuronal nitric oxide synthase protein</fullName>
    </recommendedName>
    <alternativeName>
        <fullName evidence="5">C-terminal PDZ ligand of neuronal nitric oxide synthase protein</fullName>
    </alternativeName>
    <alternativeName>
        <fullName evidence="4">Nitric oxide synthase 1 adaptor protein</fullName>
    </alternativeName>
</protein>
<keyword evidence="1 6" id="KW-0175">Coiled coil</keyword>
<proteinExistence type="predicted"/>
<feature type="coiled-coil region" evidence="6">
    <location>
        <begin position="434"/>
        <end position="489"/>
    </location>
</feature>
<dbReference type="PANTHER" id="PTHR11232">
    <property type="entry name" value="PHOSPHOTYROSINE INTERACTION DOMAIN-CONTAINING FAMILY MEMBER"/>
    <property type="match status" value="1"/>
</dbReference>
<dbReference type="PROSITE" id="PS01179">
    <property type="entry name" value="PID"/>
    <property type="match status" value="1"/>
</dbReference>
<feature type="domain" description="PID" evidence="8">
    <location>
        <begin position="200"/>
        <end position="347"/>
    </location>
</feature>
<dbReference type="InterPro" id="IPR051133">
    <property type="entry name" value="Adapter_Engulfment-Domain"/>
</dbReference>
<organism evidence="10 11">
    <name type="scientific">Solea senegalensis</name>
    <name type="common">Senegalese sole</name>
    <dbReference type="NCBI Taxonomy" id="28829"/>
    <lineage>
        <taxon>Eukaryota</taxon>
        <taxon>Metazoa</taxon>
        <taxon>Chordata</taxon>
        <taxon>Craniata</taxon>
        <taxon>Vertebrata</taxon>
        <taxon>Euteleostomi</taxon>
        <taxon>Actinopterygii</taxon>
        <taxon>Neopterygii</taxon>
        <taxon>Teleostei</taxon>
        <taxon>Neoteleostei</taxon>
        <taxon>Acanthomorphata</taxon>
        <taxon>Carangaria</taxon>
        <taxon>Pleuronectiformes</taxon>
        <taxon>Pleuronectoidei</taxon>
        <taxon>Soleidae</taxon>
        <taxon>Solea</taxon>
    </lineage>
</organism>
<feature type="domain" description="RGS" evidence="9">
    <location>
        <begin position="59"/>
        <end position="174"/>
    </location>
</feature>
<evidence type="ECO:0000256" key="3">
    <source>
        <dbReference type="ARBA" id="ARBA00067706"/>
    </source>
</evidence>
<dbReference type="FunFam" id="1.10.167.10:FF:000001">
    <property type="entry name" value="Putative regulator of g-protein signaling 12"/>
    <property type="match status" value="1"/>
</dbReference>
<dbReference type="AlphaFoldDB" id="A0AAV6T9C6"/>
<evidence type="ECO:0000256" key="5">
    <source>
        <dbReference type="ARBA" id="ARBA00075107"/>
    </source>
</evidence>
<dbReference type="Proteomes" id="UP000693946">
    <property type="component" value="Linkage Group LG1"/>
</dbReference>
<dbReference type="InterPro" id="IPR016137">
    <property type="entry name" value="RGS"/>
</dbReference>
<sequence length="685" mass="76080">MCRGLDSLPITCLEKAKELKALFGSLLQKSDHSITGTGQSKKCNKQRLNINEPLKWKESFEELLSCQNGLCLFRAFLVSEFSEENIAFYLACEDYRAAKPSKQATKAKKIYDEFIGLDAKREVNLDHVTKSITKENMEHPSQSCFDLAQSKIFSLMEKDSYPRFLNRDWNRRASKLEAGGPYDVHDLRIPMHNDEVFSHGVSFEAKYIGSLEVGRPGSRMEIVAAMRRIRYEFKLKNIKKKKVNIVVSTDYVKVILRKKKKRKGCSWDDSTFLVTQDPIHRIFYVSHDAQDLKIFSYIARDGPSNVFRCNVFKSKRKSQAMRIVRTVGQAFDVCHQQTLQQKNDDEEGKGEECEAAPAKKRLALSQETDLEATTEESIECVSSSDPEKSKKDEELSHAAKVSNDPSLLLSSPVLGSSVSVQLAADAPCSAEHQVQLLQKQLQQQEQQAQAAAAQVHVLQEQLSVEARARSEAQARVQRLLQQNTDLLQHISLLVKQIQELELKASGQLTSMGSQDSLLEITFRAKPPPRESLTPSSSSGPFAAQSQLQISDSAWVSSLPGPCSPDTIGYDTNPLGLSGSGVRFECFRFSSRGPDSQEQGQDMGETPSDGAPDDISLLGEQVLGALELLRFRESGIGSEYESNTDESDDRDSWGQGEGLGADSAARLSNVLNAESLSDCLGDEMAV</sequence>
<feature type="region of interest" description="Disordered" evidence="7">
    <location>
        <begin position="635"/>
        <end position="659"/>
    </location>
</feature>
<evidence type="ECO:0000256" key="1">
    <source>
        <dbReference type="ARBA" id="ARBA00023054"/>
    </source>
</evidence>
<comment type="function">
    <text evidence="2">Adapter protein involved in neuronal nitric-oxide (NO) synthesis regulation via its association with nNOS/NOS1. The complex formed with NOS1 and synapsins is necessary for specific NO and synapsin functions at a presynaptic level. Mediates an indirect interaction between NOS1 and RASD1 leading to enhance the ability of NOS1 to activate RASD1. Competes with DLG4 for interaction with NOS1, possibly affecting NOS1 activity by regulating the interaction between NOS1 and DLG4. In kidney podocytes, plays a role in podosomes and filopodia formation through CDC42 activation.</text>
</comment>
<dbReference type="SMART" id="SM00462">
    <property type="entry name" value="PTB"/>
    <property type="match status" value="1"/>
</dbReference>
<dbReference type="FunFam" id="2.30.29.30:FF:000124">
    <property type="entry name" value="carboxyl-terminal PDZ ligand of neuronal nitric oxide synthase protein-like"/>
    <property type="match status" value="1"/>
</dbReference>
<evidence type="ECO:0000313" key="11">
    <source>
        <dbReference type="Proteomes" id="UP000693946"/>
    </source>
</evidence>
<evidence type="ECO:0000256" key="7">
    <source>
        <dbReference type="SAM" id="MobiDB-lite"/>
    </source>
</evidence>
<accession>A0AAV6T9C6</accession>
<dbReference type="PROSITE" id="PS50132">
    <property type="entry name" value="RGS"/>
    <property type="match status" value="1"/>
</dbReference>
<feature type="compositionally biased region" description="Basic and acidic residues" evidence="7">
    <location>
        <begin position="385"/>
        <end position="394"/>
    </location>
</feature>
<evidence type="ECO:0000256" key="2">
    <source>
        <dbReference type="ARBA" id="ARBA00054402"/>
    </source>
</evidence>